<feature type="transmembrane region" description="Helical" evidence="7">
    <location>
        <begin position="399"/>
        <end position="419"/>
    </location>
</feature>
<keyword evidence="9" id="KW-1185">Reference proteome</keyword>
<feature type="transmembrane region" description="Helical" evidence="7">
    <location>
        <begin position="343"/>
        <end position="365"/>
    </location>
</feature>
<evidence type="ECO:0000256" key="3">
    <source>
        <dbReference type="ARBA" id="ARBA00022448"/>
    </source>
</evidence>
<dbReference type="OrthoDB" id="9779092at2"/>
<dbReference type="GO" id="GO:0005886">
    <property type="term" value="C:plasma membrane"/>
    <property type="evidence" value="ECO:0007669"/>
    <property type="project" value="UniProtKB-ARBA"/>
</dbReference>
<gene>
    <name evidence="8" type="ORF">BA70_07570</name>
</gene>
<evidence type="ECO:0000256" key="6">
    <source>
        <dbReference type="ARBA" id="ARBA00023136"/>
    </source>
</evidence>
<dbReference type="Proteomes" id="UP000028091">
    <property type="component" value="Unassembled WGS sequence"/>
</dbReference>
<dbReference type="NCBIfam" id="TIGR00801">
    <property type="entry name" value="ncs2"/>
    <property type="match status" value="1"/>
</dbReference>
<dbReference type="InterPro" id="IPR006042">
    <property type="entry name" value="Xan_ur_permease"/>
</dbReference>
<feature type="transmembrane region" description="Helical" evidence="7">
    <location>
        <begin position="126"/>
        <end position="149"/>
    </location>
</feature>
<comment type="similarity">
    <text evidence="2">Belongs to the nucleobase:cation symporter-2 (NCS2) (TC 2.A.40) family.</text>
</comment>
<evidence type="ECO:0000256" key="4">
    <source>
        <dbReference type="ARBA" id="ARBA00022692"/>
    </source>
</evidence>
<evidence type="ECO:0000256" key="7">
    <source>
        <dbReference type="SAM" id="Phobius"/>
    </source>
</evidence>
<evidence type="ECO:0000313" key="9">
    <source>
        <dbReference type="Proteomes" id="UP000028091"/>
    </source>
</evidence>
<organism evidence="8 9">
    <name type="scientific">Bacillus zhangzhouensis</name>
    <dbReference type="NCBI Taxonomy" id="1178540"/>
    <lineage>
        <taxon>Bacteria</taxon>
        <taxon>Bacillati</taxon>
        <taxon>Bacillota</taxon>
        <taxon>Bacilli</taxon>
        <taxon>Bacillales</taxon>
        <taxon>Bacillaceae</taxon>
        <taxon>Bacillus</taxon>
    </lineage>
</organism>
<keyword evidence="4 7" id="KW-0812">Transmembrane</keyword>
<evidence type="ECO:0000256" key="2">
    <source>
        <dbReference type="ARBA" id="ARBA00008821"/>
    </source>
</evidence>
<dbReference type="PANTHER" id="PTHR42810">
    <property type="entry name" value="PURINE PERMEASE C1399.01C-RELATED"/>
    <property type="match status" value="1"/>
</dbReference>
<dbReference type="Pfam" id="PF00860">
    <property type="entry name" value="Xan_ur_permease"/>
    <property type="match status" value="1"/>
</dbReference>
<dbReference type="GO" id="GO:0042907">
    <property type="term" value="F:xanthine transmembrane transporter activity"/>
    <property type="evidence" value="ECO:0007669"/>
    <property type="project" value="TreeGrafter"/>
</dbReference>
<dbReference type="RefSeq" id="WP_034317928.1">
    <property type="nucleotide sequence ID" value="NZ_JOTP01000002.1"/>
</dbReference>
<feature type="transmembrane region" description="Helical" evidence="7">
    <location>
        <begin position="188"/>
        <end position="207"/>
    </location>
</feature>
<reference evidence="8 9" key="1">
    <citation type="submission" date="2012-09" db="EMBL/GenBank/DDBJ databases">
        <title>Genome Sequence of Bacillus sp. DW5-4.</title>
        <authorList>
            <person name="Lai Q."/>
            <person name="Liu Y."/>
            <person name="Shao Z."/>
        </authorList>
    </citation>
    <scope>NUCLEOTIDE SEQUENCE [LARGE SCALE GENOMIC DNA]</scope>
    <source>
        <strain evidence="8 9">DW5-4</strain>
    </source>
</reference>
<keyword evidence="5 7" id="KW-1133">Transmembrane helix</keyword>
<dbReference type="PROSITE" id="PS01116">
    <property type="entry name" value="XANTH_URACIL_PERMASE"/>
    <property type="match status" value="1"/>
</dbReference>
<dbReference type="EMBL" id="JOTP01000002">
    <property type="protein sequence ID" value="KEP27924.1"/>
    <property type="molecule type" value="Genomic_DNA"/>
</dbReference>
<evidence type="ECO:0000313" key="8">
    <source>
        <dbReference type="EMBL" id="KEP27924.1"/>
    </source>
</evidence>
<protein>
    <submittedName>
        <fullName evidence="8">Uracil permease</fullName>
    </submittedName>
</protein>
<dbReference type="PANTHER" id="PTHR42810:SF2">
    <property type="entry name" value="PURINE PERMEASE C1399.01C-RELATED"/>
    <property type="match status" value="1"/>
</dbReference>
<feature type="transmembrane region" description="Helical" evidence="7">
    <location>
        <begin position="43"/>
        <end position="62"/>
    </location>
</feature>
<feature type="transmembrane region" description="Helical" evidence="7">
    <location>
        <begin position="69"/>
        <end position="86"/>
    </location>
</feature>
<comment type="caution">
    <text evidence="8">The sequence shown here is derived from an EMBL/GenBank/DDBJ whole genome shotgun (WGS) entry which is preliminary data.</text>
</comment>
<evidence type="ECO:0000256" key="5">
    <source>
        <dbReference type="ARBA" id="ARBA00022989"/>
    </source>
</evidence>
<name>A0A081LF98_9BACI</name>
<accession>A0A081LF98</accession>
<feature type="transmembrane region" description="Helical" evidence="7">
    <location>
        <begin position="161"/>
        <end position="181"/>
    </location>
</feature>
<feature type="transmembrane region" description="Helical" evidence="7">
    <location>
        <begin position="227"/>
        <end position="248"/>
    </location>
</feature>
<keyword evidence="3" id="KW-0813">Transport</keyword>
<proteinExistence type="inferred from homology"/>
<feature type="transmembrane region" description="Helical" evidence="7">
    <location>
        <begin position="92"/>
        <end position="114"/>
    </location>
</feature>
<feature type="transmembrane region" description="Helical" evidence="7">
    <location>
        <begin position="377"/>
        <end position="393"/>
    </location>
</feature>
<evidence type="ECO:0000256" key="1">
    <source>
        <dbReference type="ARBA" id="ARBA00004141"/>
    </source>
</evidence>
<feature type="transmembrane region" description="Helical" evidence="7">
    <location>
        <begin position="20"/>
        <end position="37"/>
    </location>
</feature>
<sequence>MSRQKANLGIRDIPKPFTWLSLSLQHLFAMFGATILVPKIIDMSPAVALISSGVGTIVYLIITRGQIPAYLGSSFAFIAPILNVKATGGPGAAMVGAFMAGVAYALIALFIKWLGTGWLMKLLPPVVVGPVIMVIGLGLAGTAVNMAMYADPNATELVYSLKHLMVAGFTLAVTIISMIFLRGFLSLIPVLIGIISGYLFALTQGIVNFQPVIDAKWFAVPDFVVPFVDYTPAVTLSILTVMVPVAFVTMSEHIGHQVVLSKVVGQDFIKKPGLHRSILGDSAATIFASLIGGPPTTTYGENIGVLAITRVFSIFVIGGAAVFAICFGFVGKMSALISTVPSAVMGGVSFLLFGIIASSGLRILIDHKVNFEEKRNLIIASVILVIGIGGAFIEVKQINLTLSGMALAAITGVLLNLILPHQKAEDNESNESNTENLLKEVQ</sequence>
<dbReference type="InterPro" id="IPR006043">
    <property type="entry name" value="NCS2"/>
</dbReference>
<dbReference type="AlphaFoldDB" id="A0A081LF98"/>
<keyword evidence="6 7" id="KW-0472">Membrane</keyword>
<dbReference type="eggNOG" id="COG2233">
    <property type="taxonomic scope" value="Bacteria"/>
</dbReference>
<feature type="transmembrane region" description="Helical" evidence="7">
    <location>
        <begin position="311"/>
        <end position="331"/>
    </location>
</feature>
<comment type="subcellular location">
    <subcellularLocation>
        <location evidence="1">Membrane</location>
        <topology evidence="1">Multi-pass membrane protein</topology>
    </subcellularLocation>
</comment>